<sequence>MKERSIPSPIHVYSDDIIYEILTWLPAKSLIRFKGLSKFWNTTMSHDSFFIKLHRNHTGARLGGENLLFHVQCGCEHKFISTDKDCINHIEEYTYFYPYDEEEARVSVADGFVCFYRDMSSTFSASLHNLSTHESIALPEDSNFRKGYGIKSFFFIGFDSSHTLCKILHKTFPFNQDLGESEFEVYTVGGAEQSWRILNSQAHDCRFCCTYGPSICINGVIYWFTCRWTGEDRSSREIIIKAFDVSNERFHFISVPQGCPVHKLSNVNGVPSMMHWPGMDSELKLWKLENYKNQIWVVESILVDIVIPRLRDWMIPLLMGSIDSGKILVVQVMNDKKQSKELFYYDLERNKSKFEEIIQPLQGRSNLADISNCYTYVENIMPLKPISN</sequence>
<dbReference type="EMBL" id="CM039426">
    <property type="protein sequence ID" value="KAI4357533.1"/>
    <property type="molecule type" value="Genomic_DNA"/>
</dbReference>
<comment type="caution">
    <text evidence="1">The sequence shown here is derived from an EMBL/GenBank/DDBJ whole genome shotgun (WGS) entry which is preliminary data.</text>
</comment>
<keyword evidence="2" id="KW-1185">Reference proteome</keyword>
<accession>A0ACB9Q9M8</accession>
<protein>
    <submittedName>
        <fullName evidence="1">Uncharacterized protein</fullName>
    </submittedName>
</protein>
<dbReference type="Proteomes" id="UP000828941">
    <property type="component" value="Chromosome 1"/>
</dbReference>
<proteinExistence type="predicted"/>
<reference evidence="1 2" key="1">
    <citation type="journal article" date="2022" name="DNA Res.">
        <title>Chromosomal-level genome assembly of the orchid tree Bauhinia variegata (Leguminosae; Cercidoideae) supports the allotetraploid origin hypothesis of Bauhinia.</title>
        <authorList>
            <person name="Zhong Y."/>
            <person name="Chen Y."/>
            <person name="Zheng D."/>
            <person name="Pang J."/>
            <person name="Liu Y."/>
            <person name="Luo S."/>
            <person name="Meng S."/>
            <person name="Qian L."/>
            <person name="Wei D."/>
            <person name="Dai S."/>
            <person name="Zhou R."/>
        </authorList>
    </citation>
    <scope>NUCLEOTIDE SEQUENCE [LARGE SCALE GENOMIC DNA]</scope>
    <source>
        <strain evidence="1">BV-YZ2020</strain>
    </source>
</reference>
<name>A0ACB9Q9M8_BAUVA</name>
<organism evidence="1 2">
    <name type="scientific">Bauhinia variegata</name>
    <name type="common">Purple orchid tree</name>
    <name type="synonym">Phanera variegata</name>
    <dbReference type="NCBI Taxonomy" id="167791"/>
    <lineage>
        <taxon>Eukaryota</taxon>
        <taxon>Viridiplantae</taxon>
        <taxon>Streptophyta</taxon>
        <taxon>Embryophyta</taxon>
        <taxon>Tracheophyta</taxon>
        <taxon>Spermatophyta</taxon>
        <taxon>Magnoliopsida</taxon>
        <taxon>eudicotyledons</taxon>
        <taxon>Gunneridae</taxon>
        <taxon>Pentapetalae</taxon>
        <taxon>rosids</taxon>
        <taxon>fabids</taxon>
        <taxon>Fabales</taxon>
        <taxon>Fabaceae</taxon>
        <taxon>Cercidoideae</taxon>
        <taxon>Cercideae</taxon>
        <taxon>Bauhiniinae</taxon>
        <taxon>Bauhinia</taxon>
    </lineage>
</organism>
<evidence type="ECO:0000313" key="2">
    <source>
        <dbReference type="Proteomes" id="UP000828941"/>
    </source>
</evidence>
<evidence type="ECO:0000313" key="1">
    <source>
        <dbReference type="EMBL" id="KAI4357533.1"/>
    </source>
</evidence>
<gene>
    <name evidence="1" type="ORF">L6164_001475</name>
</gene>